<dbReference type="EMBL" id="VDMO01000022">
    <property type="protein sequence ID" value="TNM68372.1"/>
    <property type="molecule type" value="Genomic_DNA"/>
</dbReference>
<feature type="transmembrane region" description="Helical" evidence="1">
    <location>
        <begin position="92"/>
        <end position="113"/>
    </location>
</feature>
<sequence>MCAVLGVSAAFGWFDVRGLEAVPGVNVPWDFMRWSYFARQAGWQVIQSLWEVAFLCSLALGLLRRVLPLPLAALGASLVFGLTHLWNPHATLPTGLNVAVVVGLPTCAVYAWARSSWAGSGFTSRGIWCWGRCLG</sequence>
<evidence type="ECO:0000313" key="5">
    <source>
        <dbReference type="Proteomes" id="UP000629870"/>
    </source>
</evidence>
<keyword evidence="1" id="KW-0812">Transmembrane</keyword>
<keyword evidence="1" id="KW-1133">Transmembrane helix</keyword>
<keyword evidence="1" id="KW-0472">Membrane</keyword>
<feature type="transmembrane region" description="Helical" evidence="1">
    <location>
        <begin position="45"/>
        <end position="62"/>
    </location>
</feature>
<dbReference type="GO" id="GO:0008233">
    <property type="term" value="F:peptidase activity"/>
    <property type="evidence" value="ECO:0007669"/>
    <property type="project" value="UniProtKB-KW"/>
</dbReference>
<dbReference type="Proteomes" id="UP000629870">
    <property type="component" value="Unassembled WGS sequence"/>
</dbReference>
<name>A0A5C4Y0F8_9DEIO</name>
<reference evidence="2 5" key="2">
    <citation type="submission" date="2020-08" db="EMBL/GenBank/DDBJ databases">
        <title>Genomic Encyclopedia of Type Strains, Phase IV (KMG-IV): sequencing the most valuable type-strain genomes for metagenomic binning, comparative biology and taxonomic classification.</title>
        <authorList>
            <person name="Goeker M."/>
        </authorList>
    </citation>
    <scope>NUCLEOTIDE SEQUENCE [LARGE SCALE GENOMIC DNA]</scope>
    <source>
        <strain evidence="2 5">DSM 12027</strain>
    </source>
</reference>
<keyword evidence="2" id="KW-0645">Protease</keyword>
<comment type="caution">
    <text evidence="3">The sequence shown here is derived from an EMBL/GenBank/DDBJ whole genome shotgun (WGS) entry which is preliminary data.</text>
</comment>
<evidence type="ECO:0000313" key="4">
    <source>
        <dbReference type="Proteomes" id="UP000313988"/>
    </source>
</evidence>
<dbReference type="Proteomes" id="UP000313988">
    <property type="component" value="Unassembled WGS sequence"/>
</dbReference>
<gene>
    <name evidence="3" type="ORF">FHR04_16395</name>
    <name evidence="2" type="ORF">HNQ04_003348</name>
</gene>
<protein>
    <submittedName>
        <fullName evidence="2">Membrane protease YdiL (CAAX protease family)</fullName>
    </submittedName>
</protein>
<keyword evidence="2" id="KW-0378">Hydrolase</keyword>
<evidence type="ECO:0000313" key="2">
    <source>
        <dbReference type="EMBL" id="MBB6018076.1"/>
    </source>
</evidence>
<dbReference type="EMBL" id="JACHEW010000023">
    <property type="protein sequence ID" value="MBB6018076.1"/>
    <property type="molecule type" value="Genomic_DNA"/>
</dbReference>
<reference evidence="3 4" key="1">
    <citation type="submission" date="2019-06" db="EMBL/GenBank/DDBJ databases">
        <title>Genome sequence of Deinococcus radiopugnans ATCC 19172.</title>
        <authorList>
            <person name="Maclea K.S."/>
            <person name="Maynard C.R."/>
        </authorList>
    </citation>
    <scope>NUCLEOTIDE SEQUENCE [LARGE SCALE GENOMIC DNA]</scope>
    <source>
        <strain evidence="3 4">ATCC 19172</strain>
    </source>
</reference>
<dbReference type="AlphaFoldDB" id="A0A5C4Y0F8"/>
<proteinExistence type="predicted"/>
<accession>A0A5C4Y0F8</accession>
<evidence type="ECO:0000256" key="1">
    <source>
        <dbReference type="SAM" id="Phobius"/>
    </source>
</evidence>
<feature type="transmembrane region" description="Helical" evidence="1">
    <location>
        <begin position="69"/>
        <end position="86"/>
    </location>
</feature>
<dbReference type="GO" id="GO:0006508">
    <property type="term" value="P:proteolysis"/>
    <property type="evidence" value="ECO:0007669"/>
    <property type="project" value="UniProtKB-KW"/>
</dbReference>
<evidence type="ECO:0000313" key="3">
    <source>
        <dbReference type="EMBL" id="TNM68372.1"/>
    </source>
</evidence>
<dbReference type="RefSeq" id="WP_139404352.1">
    <property type="nucleotide sequence ID" value="NZ_JACHEW010000023.1"/>
</dbReference>
<organism evidence="3 4">
    <name type="scientific">Deinococcus radiopugnans ATCC 19172</name>
    <dbReference type="NCBI Taxonomy" id="585398"/>
    <lineage>
        <taxon>Bacteria</taxon>
        <taxon>Thermotogati</taxon>
        <taxon>Deinococcota</taxon>
        <taxon>Deinococci</taxon>
        <taxon>Deinococcales</taxon>
        <taxon>Deinococcaceae</taxon>
        <taxon>Deinococcus</taxon>
    </lineage>
</organism>
<keyword evidence="5" id="KW-1185">Reference proteome</keyword>